<name>A0A382VXK0_9ZZZZ</name>
<accession>A0A382VXK0</accession>
<protein>
    <submittedName>
        <fullName evidence="2">Uncharacterized protein</fullName>
    </submittedName>
</protein>
<sequence>MAKKSKVKQAKKNKGTPRVAGVRATAGRDFQRSFQRKMNGEAGQYQGLQVWAPMDPYLGTQRREFKSAMTNPYVYRASRIQTTYVTGQGYTTEIVPRREEDVPDEQLDEWQRTTSYDVPYLNKKMTAEQIKDKVDKMALDLDLASNIFNAYMTCLEQGRCVLA</sequence>
<organism evidence="2">
    <name type="scientific">marine metagenome</name>
    <dbReference type="NCBI Taxonomy" id="408172"/>
    <lineage>
        <taxon>unclassified sequences</taxon>
        <taxon>metagenomes</taxon>
        <taxon>ecological metagenomes</taxon>
    </lineage>
</organism>
<evidence type="ECO:0000313" key="2">
    <source>
        <dbReference type="EMBL" id="SVD51326.1"/>
    </source>
</evidence>
<gene>
    <name evidence="2" type="ORF">METZ01_LOCUS404180</name>
</gene>
<evidence type="ECO:0000256" key="1">
    <source>
        <dbReference type="SAM" id="MobiDB-lite"/>
    </source>
</evidence>
<dbReference type="EMBL" id="UINC01155464">
    <property type="protein sequence ID" value="SVD51326.1"/>
    <property type="molecule type" value="Genomic_DNA"/>
</dbReference>
<reference evidence="2" key="1">
    <citation type="submission" date="2018-05" db="EMBL/GenBank/DDBJ databases">
        <authorList>
            <person name="Lanie J.A."/>
            <person name="Ng W.-L."/>
            <person name="Kazmierczak K.M."/>
            <person name="Andrzejewski T.M."/>
            <person name="Davidsen T.M."/>
            <person name="Wayne K.J."/>
            <person name="Tettelin H."/>
            <person name="Glass J.I."/>
            <person name="Rusch D."/>
            <person name="Podicherti R."/>
            <person name="Tsui H.-C.T."/>
            <person name="Winkler M.E."/>
        </authorList>
    </citation>
    <scope>NUCLEOTIDE SEQUENCE</scope>
</reference>
<proteinExistence type="predicted"/>
<feature type="non-terminal residue" evidence="2">
    <location>
        <position position="163"/>
    </location>
</feature>
<feature type="compositionally biased region" description="Basic residues" evidence="1">
    <location>
        <begin position="1"/>
        <end position="15"/>
    </location>
</feature>
<feature type="region of interest" description="Disordered" evidence="1">
    <location>
        <begin position="1"/>
        <end position="28"/>
    </location>
</feature>
<dbReference type="AlphaFoldDB" id="A0A382VXK0"/>